<proteinExistence type="predicted"/>
<accession>A0ABP9VXG6</accession>
<evidence type="ECO:0000313" key="3">
    <source>
        <dbReference type="Proteomes" id="UP001416858"/>
    </source>
</evidence>
<feature type="region of interest" description="Disordered" evidence="1">
    <location>
        <begin position="1"/>
        <end position="26"/>
    </location>
</feature>
<reference evidence="2 3" key="1">
    <citation type="submission" date="2024-02" db="EMBL/GenBank/DDBJ databases">
        <title>Rhodopirellula caenicola NBRC 110016.</title>
        <authorList>
            <person name="Ichikawa N."/>
            <person name="Katano-Makiyama Y."/>
            <person name="Hidaka K."/>
        </authorList>
    </citation>
    <scope>NUCLEOTIDE SEQUENCE [LARGE SCALE GENOMIC DNA]</scope>
    <source>
        <strain evidence="2 3">NBRC 110016</strain>
    </source>
</reference>
<protein>
    <submittedName>
        <fullName evidence="2">Uncharacterized protein</fullName>
    </submittedName>
</protein>
<dbReference type="EMBL" id="BAABRO010000017">
    <property type="protein sequence ID" value="GAA5509833.1"/>
    <property type="molecule type" value="Genomic_DNA"/>
</dbReference>
<gene>
    <name evidence="2" type="ORF">Rcae01_05336</name>
</gene>
<comment type="caution">
    <text evidence="2">The sequence shown here is derived from an EMBL/GenBank/DDBJ whole genome shotgun (WGS) entry which is preliminary data.</text>
</comment>
<sequence>MQSITATPNPQTQTESQPQQISPASTTAFDSVIASICRDARYQSRLYVTRCNTGIDGE</sequence>
<organism evidence="2 3">
    <name type="scientific">Novipirellula caenicola</name>
    <dbReference type="NCBI Taxonomy" id="1536901"/>
    <lineage>
        <taxon>Bacteria</taxon>
        <taxon>Pseudomonadati</taxon>
        <taxon>Planctomycetota</taxon>
        <taxon>Planctomycetia</taxon>
        <taxon>Pirellulales</taxon>
        <taxon>Pirellulaceae</taxon>
        <taxon>Novipirellula</taxon>
    </lineage>
</organism>
<name>A0ABP9VXG6_9BACT</name>
<keyword evidence="3" id="KW-1185">Reference proteome</keyword>
<dbReference type="RefSeq" id="WP_345687235.1">
    <property type="nucleotide sequence ID" value="NZ_BAABRO010000017.1"/>
</dbReference>
<evidence type="ECO:0000256" key="1">
    <source>
        <dbReference type="SAM" id="MobiDB-lite"/>
    </source>
</evidence>
<evidence type="ECO:0000313" key="2">
    <source>
        <dbReference type="EMBL" id="GAA5509833.1"/>
    </source>
</evidence>
<dbReference type="Proteomes" id="UP001416858">
    <property type="component" value="Unassembled WGS sequence"/>
</dbReference>